<evidence type="ECO:0000313" key="3">
    <source>
        <dbReference type="EMBL" id="MEN3931693.1"/>
    </source>
</evidence>
<dbReference type="PANTHER" id="PTHR31528">
    <property type="entry name" value="4-AMINO-5-HYDROXYMETHYL-2-METHYLPYRIMIDINE PHOSPHATE SYNTHASE THI11-RELATED"/>
    <property type="match status" value="1"/>
</dbReference>
<dbReference type="SUPFAM" id="SSF53850">
    <property type="entry name" value="Periplasmic binding protein-like II"/>
    <property type="match status" value="1"/>
</dbReference>
<name>A0ABV0BL32_9HYPH</name>
<sequence length="370" mass="39964">MNESFRIRMRGKAYMFKVSSIARICALIVACLGSTVHAEEGHLRLALARNTITAAEETFTYAVPKQLGYFSQEGLEVSILQTSGSTAALQALVSGSADVAYASSASIAAAIDKGAQLRAFAGITVQWPYFIGVPPGSPIKKISDLKGKKVGVISLASASYADLQANLKIAGLSEEDVSIVPVGAGARAAAALKSGQVDAIDSYSDSFTVMKQNGIELTLLPRPAEMNKLFSVTMVTSIKKLQEEPEQLAAFARAAYKGIIYTYRFPESALQLSFKEFPELSGSADIQSKDAQNTAEAMKIALADSIPATDVMPEKWGHWLDIPASRWDALLQFAFDTKQTEKKLDVGSIWDNRLMPEIYSFDTKAIVEKL</sequence>
<feature type="chain" id="PRO_5047182234" evidence="1">
    <location>
        <begin position="39"/>
        <end position="370"/>
    </location>
</feature>
<dbReference type="PANTHER" id="PTHR31528:SF15">
    <property type="entry name" value="RIBOFLAVIN-BINDING PROTEIN RIBY"/>
    <property type="match status" value="1"/>
</dbReference>
<proteinExistence type="predicted"/>
<evidence type="ECO:0000313" key="4">
    <source>
        <dbReference type="Proteomes" id="UP001418637"/>
    </source>
</evidence>
<feature type="domain" description="SsuA/THI5-like" evidence="2">
    <location>
        <begin position="63"/>
        <end position="269"/>
    </location>
</feature>
<dbReference type="Proteomes" id="UP001418637">
    <property type="component" value="Unassembled WGS sequence"/>
</dbReference>
<keyword evidence="1" id="KW-0732">Signal</keyword>
<accession>A0ABV0BL32</accession>
<gene>
    <name evidence="3" type="ORF">WJT86_11570</name>
</gene>
<dbReference type="InterPro" id="IPR015168">
    <property type="entry name" value="SsuA/THI5"/>
</dbReference>
<dbReference type="InterPro" id="IPR027939">
    <property type="entry name" value="NMT1/THI5"/>
</dbReference>
<dbReference type="EMBL" id="JBBYXI010000004">
    <property type="protein sequence ID" value="MEN3931693.1"/>
    <property type="molecule type" value="Genomic_DNA"/>
</dbReference>
<keyword evidence="4" id="KW-1185">Reference proteome</keyword>
<evidence type="ECO:0000256" key="1">
    <source>
        <dbReference type="SAM" id="SignalP"/>
    </source>
</evidence>
<feature type="signal peptide" evidence="1">
    <location>
        <begin position="1"/>
        <end position="38"/>
    </location>
</feature>
<dbReference type="Pfam" id="PF09084">
    <property type="entry name" value="NMT1"/>
    <property type="match status" value="1"/>
</dbReference>
<reference evidence="3 4" key="1">
    <citation type="submission" date="2024-04" db="EMBL/GenBank/DDBJ databases">
        <title>A novel species isolated from cricket.</title>
        <authorList>
            <person name="Wang H.-C."/>
        </authorList>
    </citation>
    <scope>NUCLEOTIDE SEQUENCE [LARGE SCALE GENOMIC DNA]</scope>
    <source>
        <strain evidence="3 4">WL0021</strain>
    </source>
</reference>
<protein>
    <submittedName>
        <fullName evidence="3">ABC transporter substrate-binding protein</fullName>
    </submittedName>
</protein>
<comment type="caution">
    <text evidence="3">The sequence shown here is derived from an EMBL/GenBank/DDBJ whole genome shotgun (WGS) entry which is preliminary data.</text>
</comment>
<organism evidence="3 4">
    <name type="scientific">Hohaiivirga grylli</name>
    <dbReference type="NCBI Taxonomy" id="3133970"/>
    <lineage>
        <taxon>Bacteria</taxon>
        <taxon>Pseudomonadati</taxon>
        <taxon>Pseudomonadota</taxon>
        <taxon>Alphaproteobacteria</taxon>
        <taxon>Hyphomicrobiales</taxon>
        <taxon>Methylobacteriaceae</taxon>
        <taxon>Hohaiivirga</taxon>
    </lineage>
</organism>
<dbReference type="Gene3D" id="3.40.190.10">
    <property type="entry name" value="Periplasmic binding protein-like II"/>
    <property type="match status" value="2"/>
</dbReference>
<evidence type="ECO:0000259" key="2">
    <source>
        <dbReference type="Pfam" id="PF09084"/>
    </source>
</evidence>
<dbReference type="RefSeq" id="WP_346337731.1">
    <property type="nucleotide sequence ID" value="NZ_JBBYXI010000004.1"/>
</dbReference>